<evidence type="ECO:0000256" key="1">
    <source>
        <dbReference type="SAM" id="MobiDB-lite"/>
    </source>
</evidence>
<sequence length="166" mass="17012">MCPRRQRFGAGHAAIARAPIDAKEDPVTDGVSPPRPDPPDTGPGPDLAPGPVSVDPEDTEVVPAALVGMVVTSARTTYRAMQANGCYPATMAVGAVEDTVAALARISSHLELYVGDYSGQGGKAAVRASDLLVQARGALSEARHHLALDETAEPDPAPPNMAALVG</sequence>
<name>A0A8J4E5E2_9ACTN</name>
<organism evidence="2 3">
    <name type="scientific">Virgisporangium aurantiacum</name>
    <dbReference type="NCBI Taxonomy" id="175570"/>
    <lineage>
        <taxon>Bacteria</taxon>
        <taxon>Bacillati</taxon>
        <taxon>Actinomycetota</taxon>
        <taxon>Actinomycetes</taxon>
        <taxon>Micromonosporales</taxon>
        <taxon>Micromonosporaceae</taxon>
        <taxon>Virgisporangium</taxon>
    </lineage>
</organism>
<evidence type="ECO:0000313" key="3">
    <source>
        <dbReference type="Proteomes" id="UP000612585"/>
    </source>
</evidence>
<comment type="caution">
    <text evidence="2">The sequence shown here is derived from an EMBL/GenBank/DDBJ whole genome shotgun (WGS) entry which is preliminary data.</text>
</comment>
<dbReference type="EMBL" id="BOPG01000072">
    <property type="protein sequence ID" value="GIJ62019.1"/>
    <property type="molecule type" value="Genomic_DNA"/>
</dbReference>
<reference evidence="2" key="1">
    <citation type="submission" date="2021-01" db="EMBL/GenBank/DDBJ databases">
        <title>Whole genome shotgun sequence of Virgisporangium aurantiacum NBRC 16421.</title>
        <authorList>
            <person name="Komaki H."/>
            <person name="Tamura T."/>
        </authorList>
    </citation>
    <scope>NUCLEOTIDE SEQUENCE</scope>
    <source>
        <strain evidence="2">NBRC 16421</strain>
    </source>
</reference>
<feature type="region of interest" description="Disordered" evidence="1">
    <location>
        <begin position="1"/>
        <end position="57"/>
    </location>
</feature>
<keyword evidence="3" id="KW-1185">Reference proteome</keyword>
<dbReference type="Proteomes" id="UP000612585">
    <property type="component" value="Unassembled WGS sequence"/>
</dbReference>
<evidence type="ECO:0000313" key="2">
    <source>
        <dbReference type="EMBL" id="GIJ62019.1"/>
    </source>
</evidence>
<proteinExistence type="predicted"/>
<feature type="compositionally biased region" description="Pro residues" evidence="1">
    <location>
        <begin position="33"/>
        <end position="48"/>
    </location>
</feature>
<protein>
    <submittedName>
        <fullName evidence="2">Uncharacterized protein</fullName>
    </submittedName>
</protein>
<dbReference type="AlphaFoldDB" id="A0A8J4E5E2"/>
<accession>A0A8J4E5E2</accession>
<gene>
    <name evidence="2" type="ORF">Vau01_095350</name>
</gene>